<dbReference type="Pfam" id="PF10711">
    <property type="entry name" value="DUF2513"/>
    <property type="match status" value="1"/>
</dbReference>
<dbReference type="EMBL" id="MF417902">
    <property type="protein sequence ID" value="ASN70162.1"/>
    <property type="molecule type" value="Genomic_DNA"/>
</dbReference>
<name>A0A2H4J4K9_9CAUD</name>
<accession>A0A2H4J4K9</accession>
<sequence>MRLNYDCIRDILLTIEDMDYTSPGMIKENFENQSRVKKYEPIQILYTLKRLSDAGFINVLFAKGEAFYHFYNVHSMTFSGHQLLDDIRDEKVWQKTKDKASKLSSVSIPVLQQLATSVAKQMFGLQ</sequence>
<protein>
    <recommendedName>
        <fullName evidence="3">DUF2513 domain-containing protein</fullName>
    </recommendedName>
</protein>
<evidence type="ECO:0000313" key="1">
    <source>
        <dbReference type="EMBL" id="ASN67466.1"/>
    </source>
</evidence>
<gene>
    <name evidence="1" type="ORF">8AX5_8</name>
    <name evidence="2" type="ORF">8F8_35</name>
</gene>
<dbReference type="InterPro" id="IPR019650">
    <property type="entry name" value="DUF2513"/>
</dbReference>
<dbReference type="EMBL" id="MF417843">
    <property type="protein sequence ID" value="ASN67466.1"/>
    <property type="molecule type" value="Genomic_DNA"/>
</dbReference>
<organism evidence="2">
    <name type="scientific">uncultured Caudovirales phage</name>
    <dbReference type="NCBI Taxonomy" id="2100421"/>
    <lineage>
        <taxon>Viruses</taxon>
        <taxon>Duplodnaviria</taxon>
        <taxon>Heunggongvirae</taxon>
        <taxon>Uroviricota</taxon>
        <taxon>Caudoviricetes</taxon>
        <taxon>Peduoviridae</taxon>
        <taxon>Maltschvirus</taxon>
        <taxon>Maltschvirus maltsch</taxon>
    </lineage>
</organism>
<evidence type="ECO:0008006" key="3">
    <source>
        <dbReference type="Google" id="ProtNLM"/>
    </source>
</evidence>
<evidence type="ECO:0000313" key="2">
    <source>
        <dbReference type="EMBL" id="ASN70162.1"/>
    </source>
</evidence>
<proteinExistence type="predicted"/>
<reference evidence="2" key="1">
    <citation type="submission" date="2017-06" db="EMBL/GenBank/DDBJ databases">
        <title>Novel phages from South African skin metaviromes.</title>
        <authorList>
            <person name="van Zyl L.J."/>
            <person name="Abrahams Y."/>
            <person name="Stander E.A."/>
            <person name="Kirby B.M."/>
            <person name="Clavaud C."/>
            <person name="Farcet C."/>
            <person name="Breton L."/>
            <person name="Trindade M.I."/>
        </authorList>
    </citation>
    <scope>NUCLEOTIDE SEQUENCE</scope>
</reference>